<accession>A0A6J4Q8L9</accession>
<proteinExistence type="predicted"/>
<dbReference type="EMBL" id="CADCUT010000215">
    <property type="protein sequence ID" value="CAA9436664.1"/>
    <property type="molecule type" value="Genomic_DNA"/>
</dbReference>
<feature type="compositionally biased region" description="Low complexity" evidence="1">
    <location>
        <begin position="71"/>
        <end position="89"/>
    </location>
</feature>
<feature type="non-terminal residue" evidence="2">
    <location>
        <position position="178"/>
    </location>
</feature>
<feature type="region of interest" description="Disordered" evidence="1">
    <location>
        <begin position="71"/>
        <end position="104"/>
    </location>
</feature>
<feature type="compositionally biased region" description="Basic residues" evidence="1">
    <location>
        <begin position="90"/>
        <end position="104"/>
    </location>
</feature>
<dbReference type="AlphaFoldDB" id="A0A6J4Q8L9"/>
<feature type="compositionally biased region" description="Low complexity" evidence="1">
    <location>
        <begin position="129"/>
        <end position="145"/>
    </location>
</feature>
<feature type="region of interest" description="Disordered" evidence="1">
    <location>
        <begin position="28"/>
        <end position="49"/>
    </location>
</feature>
<gene>
    <name evidence="2" type="ORF">AVDCRST_MAG03-3660</name>
</gene>
<name>A0A6J4Q8L9_9ACTN</name>
<protein>
    <submittedName>
        <fullName evidence="2">Uncharacterized protein</fullName>
    </submittedName>
</protein>
<reference evidence="2" key="1">
    <citation type="submission" date="2020-02" db="EMBL/GenBank/DDBJ databases">
        <authorList>
            <person name="Meier V. D."/>
        </authorList>
    </citation>
    <scope>NUCLEOTIDE SEQUENCE</scope>
    <source>
        <strain evidence="2">AVDCRST_MAG03</strain>
    </source>
</reference>
<organism evidence="2">
    <name type="scientific">uncultured Rubrobacteraceae bacterium</name>
    <dbReference type="NCBI Taxonomy" id="349277"/>
    <lineage>
        <taxon>Bacteria</taxon>
        <taxon>Bacillati</taxon>
        <taxon>Actinomycetota</taxon>
        <taxon>Rubrobacteria</taxon>
        <taxon>Rubrobacterales</taxon>
        <taxon>Rubrobacteraceae</taxon>
        <taxon>environmental samples</taxon>
    </lineage>
</organism>
<feature type="region of interest" description="Disordered" evidence="1">
    <location>
        <begin position="120"/>
        <end position="178"/>
    </location>
</feature>
<feature type="non-terminal residue" evidence="2">
    <location>
        <position position="1"/>
    </location>
</feature>
<sequence length="178" mass="18102">GEAGVHAGHDPGRGERLGRLAPVLELRPAALDPPRPPGPLLRAAAEGPRRAGARALPGVLGAAGRDLLVLPGGALPGTRRARPAAAALRTARRPLPPRRARRPVRVRGHLADAGVPARVRPAPRRRARPAVGGTRVGRRAAGAAGCRKDPGGAGVAGDRSRARRRGAYGRGGPGPSGL</sequence>
<evidence type="ECO:0000256" key="1">
    <source>
        <dbReference type="SAM" id="MobiDB-lite"/>
    </source>
</evidence>
<evidence type="ECO:0000313" key="2">
    <source>
        <dbReference type="EMBL" id="CAA9436664.1"/>
    </source>
</evidence>
<feature type="compositionally biased region" description="Gly residues" evidence="1">
    <location>
        <begin position="168"/>
        <end position="178"/>
    </location>
</feature>